<protein>
    <submittedName>
        <fullName evidence="1">Uncharacterized protein</fullName>
    </submittedName>
</protein>
<dbReference type="Proteomes" id="UP000004949">
    <property type="component" value="Unassembled WGS sequence"/>
</dbReference>
<accession>G6XLN7</accession>
<organism evidence="1 2">
    <name type="scientific">Gluconobacter morbifer G707</name>
    <dbReference type="NCBI Taxonomy" id="1088869"/>
    <lineage>
        <taxon>Bacteria</taxon>
        <taxon>Pseudomonadati</taxon>
        <taxon>Pseudomonadota</taxon>
        <taxon>Alphaproteobacteria</taxon>
        <taxon>Acetobacterales</taxon>
        <taxon>Acetobacteraceae</taxon>
        <taxon>Gluconobacter</taxon>
    </lineage>
</organism>
<comment type="caution">
    <text evidence="1">The sequence shown here is derived from an EMBL/GenBank/DDBJ whole genome shotgun (WGS) entry which is preliminary data.</text>
</comment>
<keyword evidence="2" id="KW-1185">Reference proteome</keyword>
<dbReference type="EMBL" id="AGQV01000010">
    <property type="protein sequence ID" value="EHH67293.1"/>
    <property type="molecule type" value="Genomic_DNA"/>
</dbReference>
<dbReference type="AlphaFoldDB" id="G6XLN7"/>
<evidence type="ECO:0000313" key="1">
    <source>
        <dbReference type="EMBL" id="EHH67293.1"/>
    </source>
</evidence>
<evidence type="ECO:0000313" key="2">
    <source>
        <dbReference type="Proteomes" id="UP000004949"/>
    </source>
</evidence>
<dbReference type="PATRIC" id="fig|1088869.3.peg.2279"/>
<reference evidence="1 2" key="1">
    <citation type="submission" date="2011-10" db="EMBL/GenBank/DDBJ databases">
        <title>Genome sequence of Gluconobacter morbifer G707, isolated from Drosophila gut.</title>
        <authorList>
            <person name="Lee W.-J."/>
            <person name="Kim E.-K."/>
        </authorList>
    </citation>
    <scope>NUCLEOTIDE SEQUENCE [LARGE SCALE GENOMIC DNA]</scope>
    <source>
        <strain evidence="1 2">G707</strain>
    </source>
</reference>
<name>G6XLN7_9PROT</name>
<gene>
    <name evidence="1" type="ORF">GMO_22860</name>
</gene>
<proteinExistence type="predicted"/>
<sequence>MRMGDVAREAGTVSDMRNSSNLYLAVGEALVSRYRLT</sequence>